<dbReference type="InterPro" id="IPR007842">
    <property type="entry name" value="HEPN_dom"/>
</dbReference>
<proteinExistence type="predicted"/>
<accession>A0A1F5HM80</accession>
<evidence type="ECO:0000259" key="1">
    <source>
        <dbReference type="PROSITE" id="PS50910"/>
    </source>
</evidence>
<protein>
    <recommendedName>
        <fullName evidence="1">HEPN domain-containing protein</fullName>
    </recommendedName>
</protein>
<dbReference type="Proteomes" id="UP000178369">
    <property type="component" value="Unassembled WGS sequence"/>
</dbReference>
<gene>
    <name evidence="2" type="ORF">A3F45_00950</name>
</gene>
<organism evidence="2 3">
    <name type="scientific">Candidatus Curtissbacteria bacterium RIFCSPHIGHO2_12_FULL_41_17</name>
    <dbReference type="NCBI Taxonomy" id="1797722"/>
    <lineage>
        <taxon>Bacteria</taxon>
        <taxon>Candidatus Curtissiibacteriota</taxon>
    </lineage>
</organism>
<sequence length="132" mass="15255">MTKADFKALASRRFLAAENDLKSARVILNEGGYLGTTCFLAQQIVEKYLKGYLIYRGKDPGKVHALFVLLKRCAQVDKTFERFEDDCRDLDKYYIEPRYADLPIEYSKSEATLALDKALAIREHIREKLKLD</sequence>
<feature type="domain" description="HEPN" evidence="1">
    <location>
        <begin position="14"/>
        <end position="121"/>
    </location>
</feature>
<dbReference type="Pfam" id="PF05168">
    <property type="entry name" value="HEPN"/>
    <property type="match status" value="1"/>
</dbReference>
<dbReference type="SUPFAM" id="SSF81593">
    <property type="entry name" value="Nucleotidyltransferase substrate binding subunit/domain"/>
    <property type="match status" value="1"/>
</dbReference>
<comment type="caution">
    <text evidence="2">The sequence shown here is derived from an EMBL/GenBank/DDBJ whole genome shotgun (WGS) entry which is preliminary data.</text>
</comment>
<dbReference type="EMBL" id="MFBL01000016">
    <property type="protein sequence ID" value="OGE05125.1"/>
    <property type="molecule type" value="Genomic_DNA"/>
</dbReference>
<evidence type="ECO:0000313" key="3">
    <source>
        <dbReference type="Proteomes" id="UP000178369"/>
    </source>
</evidence>
<dbReference type="AlphaFoldDB" id="A0A1F5HM80"/>
<dbReference type="Gene3D" id="1.20.120.330">
    <property type="entry name" value="Nucleotidyltransferases domain 2"/>
    <property type="match status" value="1"/>
</dbReference>
<reference evidence="2 3" key="1">
    <citation type="journal article" date="2016" name="Nat. Commun.">
        <title>Thousands of microbial genomes shed light on interconnected biogeochemical processes in an aquifer system.</title>
        <authorList>
            <person name="Anantharaman K."/>
            <person name="Brown C.T."/>
            <person name="Hug L.A."/>
            <person name="Sharon I."/>
            <person name="Castelle C.J."/>
            <person name="Probst A.J."/>
            <person name="Thomas B.C."/>
            <person name="Singh A."/>
            <person name="Wilkins M.J."/>
            <person name="Karaoz U."/>
            <person name="Brodie E.L."/>
            <person name="Williams K.H."/>
            <person name="Hubbard S.S."/>
            <person name="Banfield J.F."/>
        </authorList>
    </citation>
    <scope>NUCLEOTIDE SEQUENCE [LARGE SCALE GENOMIC DNA]</scope>
</reference>
<evidence type="ECO:0000313" key="2">
    <source>
        <dbReference type="EMBL" id="OGE05125.1"/>
    </source>
</evidence>
<dbReference type="SMART" id="SM00748">
    <property type="entry name" value="HEPN"/>
    <property type="match status" value="1"/>
</dbReference>
<name>A0A1F5HM80_9BACT</name>
<dbReference type="PROSITE" id="PS50910">
    <property type="entry name" value="HEPN"/>
    <property type="match status" value="1"/>
</dbReference>